<dbReference type="CDD" id="cd04485">
    <property type="entry name" value="DnaE_OBF"/>
    <property type="match status" value="1"/>
</dbReference>
<organism evidence="15 16">
    <name type="scientific">Pleionea litopenaei</name>
    <dbReference type="NCBI Taxonomy" id="3070815"/>
    <lineage>
        <taxon>Bacteria</taxon>
        <taxon>Pseudomonadati</taxon>
        <taxon>Pseudomonadota</taxon>
        <taxon>Gammaproteobacteria</taxon>
        <taxon>Oceanospirillales</taxon>
        <taxon>Pleioneaceae</taxon>
        <taxon>Pleionea</taxon>
    </lineage>
</organism>
<evidence type="ECO:0000256" key="10">
    <source>
        <dbReference type="ARBA" id="ARBA00022932"/>
    </source>
</evidence>
<dbReference type="InterPro" id="IPR029460">
    <property type="entry name" value="DNAPol_HHH"/>
</dbReference>
<evidence type="ECO:0000313" key="16">
    <source>
        <dbReference type="Proteomes" id="UP001239782"/>
    </source>
</evidence>
<keyword evidence="16" id="KW-1185">Reference proteome</keyword>
<keyword evidence="8 13" id="KW-0235">DNA replication</keyword>
<dbReference type="Pfam" id="PF01336">
    <property type="entry name" value="tRNA_anti-codon"/>
    <property type="match status" value="1"/>
</dbReference>
<feature type="domain" description="Polymerase/histidinol phosphatase N-terminal" evidence="14">
    <location>
        <begin position="22"/>
        <end position="89"/>
    </location>
</feature>
<dbReference type="InterPro" id="IPR004805">
    <property type="entry name" value="DnaE2/DnaE/PolC"/>
</dbReference>
<dbReference type="InterPro" id="IPR040982">
    <property type="entry name" value="DNA_pol3_finger"/>
</dbReference>
<dbReference type="KEGG" id="plei:Q9312_07465"/>
<comment type="subcellular location">
    <subcellularLocation>
        <location evidence="1 13">Cytoplasm</location>
    </subcellularLocation>
</comment>
<comment type="catalytic activity">
    <reaction evidence="12 13">
        <text>DNA(n) + a 2'-deoxyribonucleoside 5'-triphosphate = DNA(n+1) + diphosphate</text>
        <dbReference type="Rhea" id="RHEA:22508"/>
        <dbReference type="Rhea" id="RHEA-COMP:17339"/>
        <dbReference type="Rhea" id="RHEA-COMP:17340"/>
        <dbReference type="ChEBI" id="CHEBI:33019"/>
        <dbReference type="ChEBI" id="CHEBI:61560"/>
        <dbReference type="ChEBI" id="CHEBI:173112"/>
        <dbReference type="EC" id="2.7.7.7"/>
    </reaction>
</comment>
<dbReference type="CDD" id="cd07434">
    <property type="entry name" value="PHP_PolIIIA_DnaE2"/>
    <property type="match status" value="1"/>
</dbReference>
<evidence type="ECO:0000313" key="15">
    <source>
        <dbReference type="EMBL" id="WMS88746.1"/>
    </source>
</evidence>
<dbReference type="RefSeq" id="WP_309203967.1">
    <property type="nucleotide sequence ID" value="NZ_CP133548.1"/>
</dbReference>
<dbReference type="Gene3D" id="1.10.150.870">
    <property type="match status" value="1"/>
</dbReference>
<comment type="similarity">
    <text evidence="2 13">Belongs to the DNA polymerase type-C family. DnaE2 subfamily.</text>
</comment>
<dbReference type="EC" id="2.7.7.7" evidence="3 13"/>
<dbReference type="Pfam" id="PF07733">
    <property type="entry name" value="DNA_pol3_alpha"/>
    <property type="match status" value="1"/>
</dbReference>
<keyword evidence="11 13" id="KW-0234">DNA repair</keyword>
<dbReference type="GO" id="GO:0005737">
    <property type="term" value="C:cytoplasm"/>
    <property type="evidence" value="ECO:0007669"/>
    <property type="project" value="UniProtKB-SubCell"/>
</dbReference>
<dbReference type="InterPro" id="IPR004365">
    <property type="entry name" value="NA-bd_OB_tRNA"/>
</dbReference>
<evidence type="ECO:0000256" key="12">
    <source>
        <dbReference type="ARBA" id="ARBA00049244"/>
    </source>
</evidence>
<name>A0AA51RVW4_9GAMM</name>
<sequence length="1096" mass="125473">MTRLWSDSSNDTRFTADFLDYAELFVRSNFSFLTGASHPEELVNEAAVLGYRAITIADECSFSGAVRAHVAAKEQSLKLIVGSFFRVDFAFERDMNLILLCPCREAYAQVSSLITLARRRSEKGQYKVLAKDLDGLLERPLVIWLPTRKTQVNNKQLTFLSKLFKQRLWIGFHRLLQHDDYAHYEHCLALAKQFELPMVAQNKVVMHQVERLPLQHCLTAIKHNKSVQSLGCDLLANGEQHLRSLERLQQLYPEALLQETMKIAKRCDFSLDELRYDYPDEVVPGNTSPIAYLRSLCERGAQQRWPQGVSEKTKKTLEKELNMIAEMRYEHYFLTVYDIVAFAREQGILCQGRGSAANSVVCYCLMITEVDPEQSELLFERFISKERNEPPDIDVDFEHQRREEVIQYIYKKYTRERAALAATVITYKMKSAIRDVGKALGIDLAVVDHLSRSLAWWDKPDRLQEYFKSTHLDAQGLVAQHYYQLVMSILGFPRHLSQHVGGFVITNQPIAQLVPVENASMPDRTVIQWDKYDIEALGLLKVDVLALGMLTMIRKCLQLTAQYSEISSLPDIPKEDPLTYQMLTRGDSVGVFQVESRAQMSMLPRLKPQSFYDLVIEIAIVRPGPIQGDMVHPYLRRREGQETIDYPSEAIKQVLDRTLGVPIFQEQVIQLAMVAANFSGGEADQLRRAMATWGRNGDLYKFRDKLIAGMLANGYEQPYAERVFEQMKGFGSYGFPESHSASFAILAYYSAWLKRHHSAAFYVALLNSQPMGFYSPSQLIQDAQRHGINVAPIDVDYSFWETHLEVTRFDEKPLGEKQQDNNQSIKEPIKAPDTKQRIGSLELLSEADKQLLFNKATLTIRLGLHLVKGFNSDAAYRLVEARKKQSFNNLQDLVQRAELNKQEREALTKANAIPRLARHRYQAQWQVLAVEESRPLFHDYESQSLEPLDDGTQLAPPSDMETMLMDYQTTGLTLNEHPLALLRTTPAVKPCKRANELRHMHQGQFIQVAGVVTCRQRPGTAAGVLFLTLEDETGNMNIIVWRHTVEKFRKAIMGSRLLKIKGTIERERKVVHVVAGYIEDISEQVPQFRRVSRDFH</sequence>
<dbReference type="AlphaFoldDB" id="A0AA51RVW4"/>
<dbReference type="GO" id="GO:0008408">
    <property type="term" value="F:3'-5' exonuclease activity"/>
    <property type="evidence" value="ECO:0007669"/>
    <property type="project" value="InterPro"/>
</dbReference>
<gene>
    <name evidence="13" type="primary">dnaE2</name>
    <name evidence="15" type="ORF">Q9312_07465</name>
</gene>
<dbReference type="InterPro" id="IPR023073">
    <property type="entry name" value="DnaE2"/>
</dbReference>
<keyword evidence="10 13" id="KW-0239">DNA-directed DNA polymerase</keyword>
<evidence type="ECO:0000256" key="6">
    <source>
        <dbReference type="ARBA" id="ARBA00022679"/>
    </source>
</evidence>
<dbReference type="SMART" id="SM00481">
    <property type="entry name" value="POLIIIAc"/>
    <property type="match status" value="1"/>
</dbReference>
<dbReference type="Pfam" id="PF17657">
    <property type="entry name" value="DNA_pol3_finger"/>
    <property type="match status" value="1"/>
</dbReference>
<evidence type="ECO:0000256" key="9">
    <source>
        <dbReference type="ARBA" id="ARBA00022763"/>
    </source>
</evidence>
<dbReference type="InterPro" id="IPR012340">
    <property type="entry name" value="NA-bd_OB-fold"/>
</dbReference>
<dbReference type="Proteomes" id="UP001239782">
    <property type="component" value="Chromosome"/>
</dbReference>
<keyword evidence="5 13" id="KW-0963">Cytoplasm</keyword>
<protein>
    <recommendedName>
        <fullName evidence="4 13">Error-prone DNA polymerase</fullName>
        <ecNumber evidence="3 13">2.7.7.7</ecNumber>
    </recommendedName>
</protein>
<dbReference type="NCBIfam" id="TIGR00594">
    <property type="entry name" value="polc"/>
    <property type="match status" value="1"/>
</dbReference>
<dbReference type="NCBIfam" id="NF004225">
    <property type="entry name" value="PRK05672.1"/>
    <property type="match status" value="1"/>
</dbReference>
<dbReference type="PANTHER" id="PTHR32294">
    <property type="entry name" value="DNA POLYMERASE III SUBUNIT ALPHA"/>
    <property type="match status" value="1"/>
</dbReference>
<evidence type="ECO:0000256" key="7">
    <source>
        <dbReference type="ARBA" id="ARBA00022695"/>
    </source>
</evidence>
<dbReference type="InterPro" id="IPR004013">
    <property type="entry name" value="PHP_dom"/>
</dbReference>
<dbReference type="GO" id="GO:0006281">
    <property type="term" value="P:DNA repair"/>
    <property type="evidence" value="ECO:0007669"/>
    <property type="project" value="UniProtKB-UniRule"/>
</dbReference>
<evidence type="ECO:0000259" key="14">
    <source>
        <dbReference type="SMART" id="SM00481"/>
    </source>
</evidence>
<dbReference type="GO" id="GO:0003676">
    <property type="term" value="F:nucleic acid binding"/>
    <property type="evidence" value="ECO:0007669"/>
    <property type="project" value="InterPro"/>
</dbReference>
<dbReference type="Gene3D" id="2.40.50.140">
    <property type="entry name" value="Nucleic acid-binding proteins"/>
    <property type="match status" value="1"/>
</dbReference>
<keyword evidence="9 13" id="KW-0227">DNA damage</keyword>
<dbReference type="EMBL" id="CP133548">
    <property type="protein sequence ID" value="WMS88746.1"/>
    <property type="molecule type" value="Genomic_DNA"/>
</dbReference>
<dbReference type="InterPro" id="IPR003141">
    <property type="entry name" value="Pol/His_phosphatase_N"/>
</dbReference>
<reference evidence="15 16" key="1">
    <citation type="submission" date="2023-08" db="EMBL/GenBank/DDBJ databases">
        <title>Pleionea litopenaei sp. nov., isolated from stomach of juvenile Litopenaeus vannamei.</title>
        <authorList>
            <person name="Rho A.M."/>
            <person name="Hwang C.Y."/>
        </authorList>
    </citation>
    <scope>NUCLEOTIDE SEQUENCE [LARGE SCALE GENOMIC DNA]</scope>
    <source>
        <strain evidence="15 16">HL-JVS1</strain>
    </source>
</reference>
<keyword evidence="7 13" id="KW-0548">Nucleotidyltransferase</keyword>
<dbReference type="PANTHER" id="PTHR32294:SF4">
    <property type="entry name" value="ERROR-PRONE DNA POLYMERASE"/>
    <property type="match status" value="1"/>
</dbReference>
<dbReference type="Gene3D" id="3.20.20.140">
    <property type="entry name" value="Metal-dependent hydrolases"/>
    <property type="match status" value="1"/>
</dbReference>
<dbReference type="Pfam" id="PF02811">
    <property type="entry name" value="PHP"/>
    <property type="match status" value="1"/>
</dbReference>
<evidence type="ECO:0000256" key="5">
    <source>
        <dbReference type="ARBA" id="ARBA00022490"/>
    </source>
</evidence>
<proteinExistence type="inferred from homology"/>
<evidence type="ECO:0000256" key="11">
    <source>
        <dbReference type="ARBA" id="ARBA00023204"/>
    </source>
</evidence>
<keyword evidence="6 13" id="KW-0808">Transferase</keyword>
<comment type="function">
    <text evidence="13">DNA polymerase involved in damage-induced mutagenesis and translesion synthesis (TLS). It is not the major replicative DNA polymerase.</text>
</comment>
<dbReference type="Pfam" id="PF14579">
    <property type="entry name" value="HHH_6"/>
    <property type="match status" value="1"/>
</dbReference>
<evidence type="ECO:0000256" key="1">
    <source>
        <dbReference type="ARBA" id="ARBA00004496"/>
    </source>
</evidence>
<accession>A0AA51RVW4</accession>
<evidence type="ECO:0000256" key="2">
    <source>
        <dbReference type="ARBA" id="ARBA00007391"/>
    </source>
</evidence>
<evidence type="ECO:0000256" key="4">
    <source>
        <dbReference type="ARBA" id="ARBA00017273"/>
    </source>
</evidence>
<dbReference type="HAMAP" id="MF_01902">
    <property type="entry name" value="DNApol_error_prone"/>
    <property type="match status" value="1"/>
</dbReference>
<evidence type="ECO:0000256" key="13">
    <source>
        <dbReference type="HAMAP-Rule" id="MF_01902"/>
    </source>
</evidence>
<evidence type="ECO:0000256" key="8">
    <source>
        <dbReference type="ARBA" id="ARBA00022705"/>
    </source>
</evidence>
<dbReference type="InterPro" id="IPR011708">
    <property type="entry name" value="DNA_pol3_alpha_NTPase_dom"/>
</dbReference>
<dbReference type="GO" id="GO:0006260">
    <property type="term" value="P:DNA replication"/>
    <property type="evidence" value="ECO:0007669"/>
    <property type="project" value="UniProtKB-KW"/>
</dbReference>
<dbReference type="GO" id="GO:0003887">
    <property type="term" value="F:DNA-directed DNA polymerase activity"/>
    <property type="evidence" value="ECO:0007669"/>
    <property type="project" value="UniProtKB-UniRule"/>
</dbReference>
<evidence type="ECO:0000256" key="3">
    <source>
        <dbReference type="ARBA" id="ARBA00012417"/>
    </source>
</evidence>